<dbReference type="Gene3D" id="1.10.443.10">
    <property type="entry name" value="Intergrase catalytic core"/>
    <property type="match status" value="1"/>
</dbReference>
<dbReference type="GO" id="GO:0006310">
    <property type="term" value="P:DNA recombination"/>
    <property type="evidence" value="ECO:0007669"/>
    <property type="project" value="UniProtKB-KW"/>
</dbReference>
<accession>A0A486XFW0</accession>
<dbReference type="GO" id="GO:0015074">
    <property type="term" value="P:DNA integration"/>
    <property type="evidence" value="ECO:0007669"/>
    <property type="project" value="InterPro"/>
</dbReference>
<dbReference type="AlphaFoldDB" id="A0A486XFW0"/>
<dbReference type="GO" id="GO:0003677">
    <property type="term" value="F:DNA binding"/>
    <property type="evidence" value="ECO:0007669"/>
    <property type="project" value="InterPro"/>
</dbReference>
<dbReference type="EMBL" id="CAAJGR010000002">
    <property type="protein sequence ID" value="VHO00122.1"/>
    <property type="molecule type" value="Genomic_DNA"/>
</dbReference>
<protein>
    <recommendedName>
        <fullName evidence="3">Integrase</fullName>
    </recommendedName>
</protein>
<dbReference type="SUPFAM" id="SSF56349">
    <property type="entry name" value="DNA breaking-rejoining enzymes"/>
    <property type="match status" value="1"/>
</dbReference>
<evidence type="ECO:0000256" key="1">
    <source>
        <dbReference type="ARBA" id="ARBA00023172"/>
    </source>
</evidence>
<sequence length="721" mass="83185">MLKTKNTELTTQFFESNKGLHSENYYRGILLPLMLDGDWRRVENLTALKIPDGRIITFREDIWDISWFTQPENIKLFFTLDGKKLERNITNELKAVVLALCYTGSSEYDFEYLSKVLNKLKNIAEKMLSIGLNSFSQLTMDNLRALAQRYPELFSNSSNVSAMNALLKYYDALPFELYFSRLSERRLGITYTEQQQHLVIPPRIYTELMKQLPSAIKRILPYLTQLESEVKRMIEIEQKFKLYKISRLREGKVTPRELFNRDYDIKVIQEYENHGVKLIDYFETEKQSPDLWMTVFNSIGPKISASLTTYAKSEVWSYDPFVVGDITCKSIADFKDFLMELDTKCKTLCLLLSGMRTDELHSIHPDYGAQSYEYNGQTIHVFCTRQSKITRGTQTKEDMFVTTQTGHDAFRVLTTIHRPLLKMVKNPTGYFVSLKETIYPRTLTKSSWRGTLSIYLNRWIDKNLSAVLTSEDIGFIRATSPSNTSQEKTGRYKFNCHQTRRSFAFYMIGLELMAFPQLKQQLSHLSSAMTRHYANNATYWGALRLEIQSESVRQKSTLLAQVYQRIANQERIAGGKAKALHKIAGGSNFFERSDNNRMLEATYWAELIKNGKQHIHAIAPGMYCTNSQCDMRINVTLEECVDCEFDIIIDGMYAEGKRVNATRNLALLEEQGELTYDIAIQLAMQIKSCEAILRDLGIAYEPVTLPKIVTDIFVESVSVHS</sequence>
<dbReference type="InterPro" id="IPR011010">
    <property type="entry name" value="DNA_brk_join_enz"/>
</dbReference>
<evidence type="ECO:0008006" key="3">
    <source>
        <dbReference type="Google" id="ProtNLM"/>
    </source>
</evidence>
<keyword evidence="1" id="KW-0233">DNA recombination</keyword>
<evidence type="ECO:0000313" key="2">
    <source>
        <dbReference type="EMBL" id="VHO00122.1"/>
    </source>
</evidence>
<gene>
    <name evidence="2" type="ORF">BAL341_096</name>
</gene>
<name>A0A486XFW0_9GAMM</name>
<dbReference type="InterPro" id="IPR013762">
    <property type="entry name" value="Integrase-like_cat_sf"/>
</dbReference>
<organism evidence="2">
    <name type="scientific">Rheinheimera sp. BAL341</name>
    <dbReference type="NCBI Taxonomy" id="1708203"/>
    <lineage>
        <taxon>Bacteria</taxon>
        <taxon>Pseudomonadati</taxon>
        <taxon>Pseudomonadota</taxon>
        <taxon>Gammaproteobacteria</taxon>
        <taxon>Chromatiales</taxon>
        <taxon>Chromatiaceae</taxon>
        <taxon>Rheinheimera</taxon>
    </lineage>
</organism>
<proteinExistence type="predicted"/>
<reference evidence="2" key="1">
    <citation type="submission" date="2019-04" db="EMBL/GenBank/DDBJ databases">
        <authorList>
            <person name="Brambilla D."/>
        </authorList>
    </citation>
    <scope>NUCLEOTIDE SEQUENCE</scope>
    <source>
        <strain evidence="2">BAL1</strain>
    </source>
</reference>